<organism evidence="2 3">
    <name type="scientific">Eschrichtius robustus</name>
    <name type="common">California gray whale</name>
    <name type="synonym">Eschrichtius gibbosus</name>
    <dbReference type="NCBI Taxonomy" id="9764"/>
    <lineage>
        <taxon>Eukaryota</taxon>
        <taxon>Metazoa</taxon>
        <taxon>Chordata</taxon>
        <taxon>Craniata</taxon>
        <taxon>Vertebrata</taxon>
        <taxon>Euteleostomi</taxon>
        <taxon>Mammalia</taxon>
        <taxon>Eutheria</taxon>
        <taxon>Laurasiatheria</taxon>
        <taxon>Artiodactyla</taxon>
        <taxon>Whippomorpha</taxon>
        <taxon>Cetacea</taxon>
        <taxon>Mysticeti</taxon>
        <taxon>Eschrichtiidae</taxon>
        <taxon>Eschrichtius</taxon>
    </lineage>
</organism>
<gene>
    <name evidence="2" type="ORF">J1605_010909</name>
</gene>
<keyword evidence="3" id="KW-1185">Reference proteome</keyword>
<name>A0AB34GQ39_ESCRO</name>
<evidence type="ECO:0000313" key="2">
    <source>
        <dbReference type="EMBL" id="KAJ8781651.1"/>
    </source>
</evidence>
<evidence type="ECO:0000313" key="3">
    <source>
        <dbReference type="Proteomes" id="UP001159641"/>
    </source>
</evidence>
<accession>A0AB34GQ39</accession>
<reference evidence="2 3" key="1">
    <citation type="submission" date="2022-11" db="EMBL/GenBank/DDBJ databases">
        <title>Whole genome sequence of Eschrichtius robustus ER-17-0199.</title>
        <authorList>
            <person name="Bruniche-Olsen A."/>
            <person name="Black A.N."/>
            <person name="Fields C.J."/>
            <person name="Walden K."/>
            <person name="Dewoody J.A."/>
        </authorList>
    </citation>
    <scope>NUCLEOTIDE SEQUENCE [LARGE SCALE GENOMIC DNA]</scope>
    <source>
        <strain evidence="2">ER-17-0199</strain>
        <tissue evidence="2">Blubber</tissue>
    </source>
</reference>
<dbReference type="Proteomes" id="UP001159641">
    <property type="component" value="Unassembled WGS sequence"/>
</dbReference>
<feature type="region of interest" description="Disordered" evidence="1">
    <location>
        <begin position="191"/>
        <end position="215"/>
    </location>
</feature>
<sequence length="272" mass="28126">MRTDTQIGVSDDCGPSQACRKARRCPRSWCLAPPFLRAEEQCIRGRKATLEELQTVHSEAHALLYGTNPLNRQKLDNECRPPGSVRAAGAGMTLLCGARARLSGVAKVISVPGPALGWLDPPGDPAARPCSLPGHSCAPSLIRVLGEHVFSSAVRPLLCLTQALLPGSAGGSLRPPPGVGVVTVGRGRPPEPLPRGHVPGLIPGPARAPGSPRKRSSFRCGAWFPECSPAREGLPVGPGTALVLPHTGPVAPTSAVSGSVQGAQPGEQPASR</sequence>
<evidence type="ECO:0008006" key="4">
    <source>
        <dbReference type="Google" id="ProtNLM"/>
    </source>
</evidence>
<dbReference type="AlphaFoldDB" id="A0AB34GQ39"/>
<comment type="caution">
    <text evidence="2">The sequence shown here is derived from an EMBL/GenBank/DDBJ whole genome shotgun (WGS) entry which is preliminary data.</text>
</comment>
<evidence type="ECO:0000256" key="1">
    <source>
        <dbReference type="SAM" id="MobiDB-lite"/>
    </source>
</evidence>
<feature type="region of interest" description="Disordered" evidence="1">
    <location>
        <begin position="245"/>
        <end position="272"/>
    </location>
</feature>
<protein>
    <recommendedName>
        <fullName evidence="4">Histone deacetylase</fullName>
    </recommendedName>
</protein>
<dbReference type="EMBL" id="JAIQCJ010002141">
    <property type="protein sequence ID" value="KAJ8781651.1"/>
    <property type="molecule type" value="Genomic_DNA"/>
</dbReference>
<proteinExistence type="predicted"/>